<accession>A0A1T4JTI4</accession>
<evidence type="ECO:0000313" key="3">
    <source>
        <dbReference type="EMBL" id="SJZ33522.1"/>
    </source>
</evidence>
<organism evidence="3 4">
    <name type="scientific">Treponema porcinum</name>
    <dbReference type="NCBI Taxonomy" id="261392"/>
    <lineage>
        <taxon>Bacteria</taxon>
        <taxon>Pseudomonadati</taxon>
        <taxon>Spirochaetota</taxon>
        <taxon>Spirochaetia</taxon>
        <taxon>Spirochaetales</taxon>
        <taxon>Treponemataceae</taxon>
        <taxon>Treponema</taxon>
    </lineage>
</organism>
<evidence type="ECO:0000256" key="1">
    <source>
        <dbReference type="PROSITE-ProRule" id="PRU00409"/>
    </source>
</evidence>
<dbReference type="PANTHER" id="PTHR23132">
    <property type="entry name" value="D-ALANINE--D-ALANINE LIGASE"/>
    <property type="match status" value="1"/>
</dbReference>
<dbReference type="PANTHER" id="PTHR23132:SF23">
    <property type="entry name" value="D-ALANINE--D-ALANINE LIGASE B"/>
    <property type="match status" value="1"/>
</dbReference>
<sequence>MKVVFYSTNSNEFDGNVMHYRTFPSCREQFEKLASSFPEHRFAVVTQLPGMFLLDVCGSSVQEKADGVEYIITQKQNAEDIASDILSLNPDVAVACTFWTAPFDWLGIKDALVADILRDHGIHTLCNSSSFEADCFDKQRTHLLLERLGIRTAKSVYVHHEQFWAERNHRDVRVNCYKEYVFNRLRSLRYPVVIKDTVGLSSYGMEVAKTFAQAKAFLLSKKNGSDRIVEEYISGFQFGAEVYGSAGNYAVCGPFLFSVNQYGITSPKQSVKAGPVDNARFEPEKLRSLLLRVSDACGVCGVAQFDLVFDPAEREWYVLEINPRLSGMSNASACAYGASPLSLLLSPPHKCPPKMVMAFKFPLLSDVVLQKLYEFPSVLHVSQTENEAARQRRECGFCEVIFGGRNSPCELRSDLEKLASSFPDVIEPAFYKNAVEMIDVL</sequence>
<dbReference type="SUPFAM" id="SSF56059">
    <property type="entry name" value="Glutathione synthetase ATP-binding domain-like"/>
    <property type="match status" value="1"/>
</dbReference>
<dbReference type="GO" id="GO:0005524">
    <property type="term" value="F:ATP binding"/>
    <property type="evidence" value="ECO:0007669"/>
    <property type="project" value="UniProtKB-UniRule"/>
</dbReference>
<evidence type="ECO:0000313" key="4">
    <source>
        <dbReference type="Proteomes" id="UP000190423"/>
    </source>
</evidence>
<dbReference type="AlphaFoldDB" id="A0A1T4JTI4"/>
<dbReference type="Pfam" id="PF02655">
    <property type="entry name" value="ATP-grasp_3"/>
    <property type="match status" value="1"/>
</dbReference>
<dbReference type="PROSITE" id="PS50975">
    <property type="entry name" value="ATP_GRASP"/>
    <property type="match status" value="1"/>
</dbReference>
<dbReference type="GeneID" id="78316091"/>
<keyword evidence="1" id="KW-0547">Nucleotide-binding</keyword>
<dbReference type="Proteomes" id="UP000190423">
    <property type="component" value="Unassembled WGS sequence"/>
</dbReference>
<dbReference type="InterPro" id="IPR011761">
    <property type="entry name" value="ATP-grasp"/>
</dbReference>
<proteinExistence type="predicted"/>
<dbReference type="GO" id="GO:0046872">
    <property type="term" value="F:metal ion binding"/>
    <property type="evidence" value="ECO:0007669"/>
    <property type="project" value="InterPro"/>
</dbReference>
<dbReference type="STRING" id="261392.SAMN02745149_00779"/>
<dbReference type="GO" id="GO:0008716">
    <property type="term" value="F:D-alanine-D-alanine ligase activity"/>
    <property type="evidence" value="ECO:0007669"/>
    <property type="project" value="TreeGrafter"/>
</dbReference>
<dbReference type="InterPro" id="IPR003806">
    <property type="entry name" value="ATP-grasp_PylC-type"/>
</dbReference>
<protein>
    <submittedName>
        <fullName evidence="3">ATP-grasp domain-containing protein</fullName>
    </submittedName>
</protein>
<dbReference type="RefSeq" id="WP_078932697.1">
    <property type="nucleotide sequence ID" value="NZ_FUWG01000005.1"/>
</dbReference>
<evidence type="ECO:0000259" key="2">
    <source>
        <dbReference type="PROSITE" id="PS50975"/>
    </source>
</evidence>
<feature type="domain" description="ATP-grasp" evidence="2">
    <location>
        <begin position="142"/>
        <end position="349"/>
    </location>
</feature>
<dbReference type="InterPro" id="IPR005479">
    <property type="entry name" value="CPAse_ATP-bd"/>
</dbReference>
<dbReference type="EMBL" id="FUWG01000005">
    <property type="protein sequence ID" value="SJZ33522.1"/>
    <property type="molecule type" value="Genomic_DNA"/>
</dbReference>
<keyword evidence="1" id="KW-0067">ATP-binding</keyword>
<keyword evidence="4" id="KW-1185">Reference proteome</keyword>
<dbReference type="OrthoDB" id="9803907at2"/>
<dbReference type="Gene3D" id="3.30.470.20">
    <property type="entry name" value="ATP-grasp fold, B domain"/>
    <property type="match status" value="1"/>
</dbReference>
<gene>
    <name evidence="3" type="ORF">SAMN02745149_00779</name>
</gene>
<reference evidence="3 4" key="1">
    <citation type="submission" date="2017-02" db="EMBL/GenBank/DDBJ databases">
        <authorList>
            <person name="Peterson S.W."/>
        </authorList>
    </citation>
    <scope>NUCLEOTIDE SEQUENCE [LARGE SCALE GENOMIC DNA]</scope>
    <source>
        <strain evidence="3 4">ATCC BAA-908</strain>
    </source>
</reference>
<name>A0A1T4JTI4_TREPO</name>
<dbReference type="PROSITE" id="PS00867">
    <property type="entry name" value="CPSASE_2"/>
    <property type="match status" value="1"/>
</dbReference>